<dbReference type="OrthoDB" id="4163816at2"/>
<dbReference type="AlphaFoldDB" id="A0A646KML8"/>
<proteinExistence type="predicted"/>
<gene>
    <name evidence="1" type="ORF">FF041_26365</name>
</gene>
<comment type="caution">
    <text evidence="1">The sequence shown here is derived from an EMBL/GenBank/DDBJ whole genome shotgun (WGS) entry which is preliminary data.</text>
</comment>
<name>A0A646KML8_STRJU</name>
<evidence type="ECO:0000313" key="2">
    <source>
        <dbReference type="Proteomes" id="UP000419138"/>
    </source>
</evidence>
<evidence type="ECO:0000313" key="1">
    <source>
        <dbReference type="EMBL" id="MQT03569.1"/>
    </source>
</evidence>
<dbReference type="Proteomes" id="UP000419138">
    <property type="component" value="Unassembled WGS sequence"/>
</dbReference>
<keyword evidence="2" id="KW-1185">Reference proteome</keyword>
<organism evidence="1 2">
    <name type="scientific">Streptomyces jumonjinensis</name>
    <dbReference type="NCBI Taxonomy" id="1945"/>
    <lineage>
        <taxon>Bacteria</taxon>
        <taxon>Bacillati</taxon>
        <taxon>Actinomycetota</taxon>
        <taxon>Actinomycetes</taxon>
        <taxon>Kitasatosporales</taxon>
        <taxon>Streptomycetaceae</taxon>
        <taxon>Streptomyces</taxon>
    </lineage>
</organism>
<reference evidence="1 2" key="1">
    <citation type="submission" date="2019-05" db="EMBL/GenBank/DDBJ databases">
        <title>Comparative genomics and metabolomics analyses of clavulanic acid producing Streptomyces species provides insight into specialized metabolism and evolution of beta-lactam biosynthetic gene clusters.</title>
        <authorList>
            <person name="Moore M.A."/>
            <person name="Cruz-Morales P."/>
            <person name="Barona Gomez F."/>
            <person name="Kapil T."/>
        </authorList>
    </citation>
    <scope>NUCLEOTIDE SEQUENCE [LARGE SCALE GENOMIC DNA]</scope>
    <source>
        <strain evidence="1 2">NRRL 5741</strain>
    </source>
</reference>
<dbReference type="EMBL" id="VCLA01000171">
    <property type="protein sequence ID" value="MQT03569.1"/>
    <property type="molecule type" value="Genomic_DNA"/>
</dbReference>
<protein>
    <submittedName>
        <fullName evidence="1">Uncharacterized protein</fullName>
    </submittedName>
</protein>
<sequence>MGSVARERLCDWVVNKDAVWVHGDRITDGRVALDMRLIDGLDPDVVHKDGQWRIRKHTVPVHLGDDHPDLTGVLPAPGPGWSPVRWSNWTTGGVRIGAVDGQPVAVDHAWLSRLPDGYRIEGSPDHDMLRIVTTEPAPALLTGTPQHLVVGVVVPVNTTTAQAGDKVLRAIVDELSAAPAGRL</sequence>
<accession>A0A646KML8</accession>
<dbReference type="RefSeq" id="WP_153525086.1">
    <property type="nucleotide sequence ID" value="NZ_JBEPDZ010000061.1"/>
</dbReference>